<evidence type="ECO:0000313" key="3">
    <source>
        <dbReference type="Proteomes" id="UP001275084"/>
    </source>
</evidence>
<organism evidence="2 3">
    <name type="scientific">Lasiosphaeria hispida</name>
    <dbReference type="NCBI Taxonomy" id="260671"/>
    <lineage>
        <taxon>Eukaryota</taxon>
        <taxon>Fungi</taxon>
        <taxon>Dikarya</taxon>
        <taxon>Ascomycota</taxon>
        <taxon>Pezizomycotina</taxon>
        <taxon>Sordariomycetes</taxon>
        <taxon>Sordariomycetidae</taxon>
        <taxon>Sordariales</taxon>
        <taxon>Lasiosphaeriaceae</taxon>
        <taxon>Lasiosphaeria</taxon>
    </lineage>
</organism>
<dbReference type="AlphaFoldDB" id="A0AAJ0HVQ1"/>
<reference evidence="2" key="1">
    <citation type="journal article" date="2023" name="Mol. Phylogenet. Evol.">
        <title>Genome-scale phylogeny and comparative genomics of the fungal order Sordariales.</title>
        <authorList>
            <person name="Hensen N."/>
            <person name="Bonometti L."/>
            <person name="Westerberg I."/>
            <person name="Brannstrom I.O."/>
            <person name="Guillou S."/>
            <person name="Cros-Aarteil S."/>
            <person name="Calhoun S."/>
            <person name="Haridas S."/>
            <person name="Kuo A."/>
            <person name="Mondo S."/>
            <person name="Pangilinan J."/>
            <person name="Riley R."/>
            <person name="LaButti K."/>
            <person name="Andreopoulos B."/>
            <person name="Lipzen A."/>
            <person name="Chen C."/>
            <person name="Yan M."/>
            <person name="Daum C."/>
            <person name="Ng V."/>
            <person name="Clum A."/>
            <person name="Steindorff A."/>
            <person name="Ohm R.A."/>
            <person name="Martin F."/>
            <person name="Silar P."/>
            <person name="Natvig D.O."/>
            <person name="Lalanne C."/>
            <person name="Gautier V."/>
            <person name="Ament-Velasquez S.L."/>
            <person name="Kruys A."/>
            <person name="Hutchinson M.I."/>
            <person name="Powell A.J."/>
            <person name="Barry K."/>
            <person name="Miller A.N."/>
            <person name="Grigoriev I.V."/>
            <person name="Debuchy R."/>
            <person name="Gladieux P."/>
            <person name="Hiltunen Thoren M."/>
            <person name="Johannesson H."/>
        </authorList>
    </citation>
    <scope>NUCLEOTIDE SEQUENCE</scope>
    <source>
        <strain evidence="2">CBS 955.72</strain>
    </source>
</reference>
<proteinExistence type="predicted"/>
<feature type="compositionally biased region" description="Basic and acidic residues" evidence="1">
    <location>
        <begin position="131"/>
        <end position="140"/>
    </location>
</feature>
<keyword evidence="3" id="KW-1185">Reference proteome</keyword>
<accession>A0AAJ0HVQ1</accession>
<evidence type="ECO:0000313" key="2">
    <source>
        <dbReference type="EMBL" id="KAK3363772.1"/>
    </source>
</evidence>
<gene>
    <name evidence="2" type="ORF">B0T25DRAFT_53660</name>
</gene>
<evidence type="ECO:0000256" key="1">
    <source>
        <dbReference type="SAM" id="MobiDB-lite"/>
    </source>
</evidence>
<dbReference type="EMBL" id="JAUIQD010000001">
    <property type="protein sequence ID" value="KAK3363772.1"/>
    <property type="molecule type" value="Genomic_DNA"/>
</dbReference>
<reference evidence="2" key="2">
    <citation type="submission" date="2023-06" db="EMBL/GenBank/DDBJ databases">
        <authorList>
            <consortium name="Lawrence Berkeley National Laboratory"/>
            <person name="Haridas S."/>
            <person name="Hensen N."/>
            <person name="Bonometti L."/>
            <person name="Westerberg I."/>
            <person name="Brannstrom I.O."/>
            <person name="Guillou S."/>
            <person name="Cros-Aarteil S."/>
            <person name="Calhoun S."/>
            <person name="Kuo A."/>
            <person name="Mondo S."/>
            <person name="Pangilinan J."/>
            <person name="Riley R."/>
            <person name="Labutti K."/>
            <person name="Andreopoulos B."/>
            <person name="Lipzen A."/>
            <person name="Chen C."/>
            <person name="Yanf M."/>
            <person name="Daum C."/>
            <person name="Ng V."/>
            <person name="Clum A."/>
            <person name="Steindorff A."/>
            <person name="Ohm R."/>
            <person name="Martin F."/>
            <person name="Silar P."/>
            <person name="Natvig D."/>
            <person name="Lalanne C."/>
            <person name="Gautier V."/>
            <person name="Ament-Velasquez S.L."/>
            <person name="Kruys A."/>
            <person name="Hutchinson M.I."/>
            <person name="Powell A.J."/>
            <person name="Barry K."/>
            <person name="Miller A.N."/>
            <person name="Grigoriev I.V."/>
            <person name="Debuchy R."/>
            <person name="Gladieux P."/>
            <person name="Thoren M.H."/>
            <person name="Johannesson H."/>
        </authorList>
    </citation>
    <scope>NUCLEOTIDE SEQUENCE</scope>
    <source>
        <strain evidence="2">CBS 955.72</strain>
    </source>
</reference>
<dbReference type="Proteomes" id="UP001275084">
    <property type="component" value="Unassembled WGS sequence"/>
</dbReference>
<feature type="non-terminal residue" evidence="2">
    <location>
        <position position="1"/>
    </location>
</feature>
<feature type="compositionally biased region" description="Basic residues" evidence="1">
    <location>
        <begin position="141"/>
        <end position="166"/>
    </location>
</feature>
<comment type="caution">
    <text evidence="2">The sequence shown here is derived from an EMBL/GenBank/DDBJ whole genome shotgun (WGS) entry which is preliminary data.</text>
</comment>
<sequence length="166" mass="19449">WFNRPFIKIVNLSRFATAFRVATCGHVSVVIYKGLPFIPLIFSLLLLQSSFLRYTTATMVTTTLNTATASSQGVLHKTDWRTVLTGKDTNWVDRCELITFGDLDNPEWWLPFDVGDSDRLRFPTFEEHFEKEKRDAERRRQSAQKHLRQRKARQAVQLKAKKNPWY</sequence>
<name>A0AAJ0HVQ1_9PEZI</name>
<feature type="region of interest" description="Disordered" evidence="1">
    <location>
        <begin position="131"/>
        <end position="166"/>
    </location>
</feature>
<protein>
    <submittedName>
        <fullName evidence="2">Uncharacterized protein</fullName>
    </submittedName>
</protein>